<dbReference type="PANTHER" id="PTHR11778">
    <property type="entry name" value="SERYL-TRNA SYNTHETASE"/>
    <property type="match status" value="1"/>
</dbReference>
<dbReference type="InterPro" id="IPR002317">
    <property type="entry name" value="Ser-tRNA-ligase_type_1"/>
</dbReference>
<accession>A0A8S2RM12</accession>
<organism evidence="1 2">
    <name type="scientific">Rotaria magnacalcarata</name>
    <dbReference type="NCBI Taxonomy" id="392030"/>
    <lineage>
        <taxon>Eukaryota</taxon>
        <taxon>Metazoa</taxon>
        <taxon>Spiralia</taxon>
        <taxon>Gnathifera</taxon>
        <taxon>Rotifera</taxon>
        <taxon>Eurotatoria</taxon>
        <taxon>Bdelloidea</taxon>
        <taxon>Philodinida</taxon>
        <taxon>Philodinidae</taxon>
        <taxon>Rotaria</taxon>
    </lineage>
</organism>
<dbReference type="SUPFAM" id="SSF55681">
    <property type="entry name" value="Class II aaRS and biotin synthetases"/>
    <property type="match status" value="1"/>
</dbReference>
<dbReference type="GO" id="GO:0004828">
    <property type="term" value="F:serine-tRNA ligase activity"/>
    <property type="evidence" value="ECO:0007669"/>
    <property type="project" value="InterPro"/>
</dbReference>
<gene>
    <name evidence="1" type="ORF">SMN809_LOCUS20735</name>
</gene>
<dbReference type="GO" id="GO:0006434">
    <property type="term" value="P:seryl-tRNA aminoacylation"/>
    <property type="evidence" value="ECO:0007669"/>
    <property type="project" value="InterPro"/>
</dbReference>
<evidence type="ECO:0000313" key="1">
    <source>
        <dbReference type="EMBL" id="CAF4174292.1"/>
    </source>
</evidence>
<comment type="caution">
    <text evidence="1">The sequence shown here is derived from an EMBL/GenBank/DDBJ whole genome shotgun (WGS) entry which is preliminary data.</text>
</comment>
<dbReference type="EMBL" id="CAJOBI010013993">
    <property type="protein sequence ID" value="CAF4174292.1"/>
    <property type="molecule type" value="Genomic_DNA"/>
</dbReference>
<dbReference type="GO" id="GO:0005524">
    <property type="term" value="F:ATP binding"/>
    <property type="evidence" value="ECO:0007669"/>
    <property type="project" value="InterPro"/>
</dbReference>
<reference evidence="1" key="1">
    <citation type="submission" date="2021-02" db="EMBL/GenBank/DDBJ databases">
        <authorList>
            <person name="Nowell W R."/>
        </authorList>
    </citation>
    <scope>NUCLEOTIDE SEQUENCE</scope>
</reference>
<protein>
    <submittedName>
        <fullName evidence="1">Uncharacterized protein</fullName>
    </submittedName>
</protein>
<name>A0A8S2RM12_9BILA</name>
<dbReference type="AlphaFoldDB" id="A0A8S2RM12"/>
<dbReference type="Gene3D" id="3.30.930.10">
    <property type="entry name" value="Bira Bifunctional Protein, Domain 2"/>
    <property type="match status" value="1"/>
</dbReference>
<sequence>MSNSVDFIYIQLATIITSFYQRLNVPLRVCLSPSYELLSYESLRLTIEVYLPSQIDYVRVGSVSLIDDYLARRLMIKHNSDNKSYVAMVHARVADVSQLAKCVLEASQTIGRGIKLPSVLSMR</sequence>
<dbReference type="Proteomes" id="UP000676336">
    <property type="component" value="Unassembled WGS sequence"/>
</dbReference>
<proteinExistence type="predicted"/>
<evidence type="ECO:0000313" key="2">
    <source>
        <dbReference type="Proteomes" id="UP000676336"/>
    </source>
</evidence>
<dbReference type="InterPro" id="IPR045864">
    <property type="entry name" value="aa-tRNA-synth_II/BPL/LPL"/>
</dbReference>